<organism evidence="1 2">
    <name type="scientific">Mycena metata</name>
    <dbReference type="NCBI Taxonomy" id="1033252"/>
    <lineage>
        <taxon>Eukaryota</taxon>
        <taxon>Fungi</taxon>
        <taxon>Dikarya</taxon>
        <taxon>Basidiomycota</taxon>
        <taxon>Agaricomycotina</taxon>
        <taxon>Agaricomycetes</taxon>
        <taxon>Agaricomycetidae</taxon>
        <taxon>Agaricales</taxon>
        <taxon>Marasmiineae</taxon>
        <taxon>Mycenaceae</taxon>
        <taxon>Mycena</taxon>
    </lineage>
</organism>
<keyword evidence="2" id="KW-1185">Reference proteome</keyword>
<dbReference type="EMBL" id="JARKIB010000126">
    <property type="protein sequence ID" value="KAJ7735464.1"/>
    <property type="molecule type" value="Genomic_DNA"/>
</dbReference>
<protein>
    <submittedName>
        <fullName evidence="1">Uncharacterized protein</fullName>
    </submittedName>
</protein>
<evidence type="ECO:0000313" key="2">
    <source>
        <dbReference type="Proteomes" id="UP001215598"/>
    </source>
</evidence>
<reference evidence="1" key="1">
    <citation type="submission" date="2023-03" db="EMBL/GenBank/DDBJ databases">
        <title>Massive genome expansion in bonnet fungi (Mycena s.s.) driven by repeated elements and novel gene families across ecological guilds.</title>
        <authorList>
            <consortium name="Lawrence Berkeley National Laboratory"/>
            <person name="Harder C.B."/>
            <person name="Miyauchi S."/>
            <person name="Viragh M."/>
            <person name="Kuo A."/>
            <person name="Thoen E."/>
            <person name="Andreopoulos B."/>
            <person name="Lu D."/>
            <person name="Skrede I."/>
            <person name="Drula E."/>
            <person name="Henrissat B."/>
            <person name="Morin E."/>
            <person name="Kohler A."/>
            <person name="Barry K."/>
            <person name="LaButti K."/>
            <person name="Morin E."/>
            <person name="Salamov A."/>
            <person name="Lipzen A."/>
            <person name="Mereny Z."/>
            <person name="Hegedus B."/>
            <person name="Baldrian P."/>
            <person name="Stursova M."/>
            <person name="Weitz H."/>
            <person name="Taylor A."/>
            <person name="Grigoriev I.V."/>
            <person name="Nagy L.G."/>
            <person name="Martin F."/>
            <person name="Kauserud H."/>
        </authorList>
    </citation>
    <scope>NUCLEOTIDE SEQUENCE</scope>
    <source>
        <strain evidence="1">CBHHK182m</strain>
    </source>
</reference>
<dbReference type="Proteomes" id="UP001215598">
    <property type="component" value="Unassembled WGS sequence"/>
</dbReference>
<comment type="caution">
    <text evidence="1">The sequence shown here is derived from an EMBL/GenBank/DDBJ whole genome shotgun (WGS) entry which is preliminary data.</text>
</comment>
<accession>A0AAD7MWM4</accession>
<dbReference type="AlphaFoldDB" id="A0AAD7MWM4"/>
<proteinExistence type="predicted"/>
<gene>
    <name evidence="1" type="ORF">B0H16DRAFT_1765015</name>
</gene>
<name>A0AAD7MWM4_9AGAR</name>
<evidence type="ECO:0000313" key="1">
    <source>
        <dbReference type="EMBL" id="KAJ7735464.1"/>
    </source>
</evidence>
<sequence length="500" mass="55164">MAMKAESLLNPAVENPRKQCKNEVSWRWVSSVSILDDGFGDLALGLQTRYTALWKGEGRPLLAMEFASHLWTLLRRIVLADNDRLAAPSTPTSFVPLWAPGAPCCKTVHFRCALGLAMQNLLYFAGTHWSRVYRRRAQEKADDSPTPNKSTHALPRVFVSASNATVHPSRSVGRLPRVMRIAGPSSTAAPLASMQLAVNHRVGSVSGGFGVRYGWNLGTNTSLAIAHLRPGVDSRTLRRIPRVSNPSLSSLRCAHLLDARALSFGVRISRVHTPTLLSALTQIFNTRSGLDQQSRIRAVTHPRLPPFSIPMTLNSIPIALINVEPLVVALQNIKTASAALLLLRALRKAALLYRVSRRAAFSSAEKRDLVLPRDRNVSTMFLNRVSDSARFIHIFTLSSIDPIQSDLEAARAISLLPRDSARCPTIPPRPSVQRASAVGVVCGDVGYQTILTWRRLVVNAYWNSGFSGERHRVRIYSHFNTCTGSRTTHYSHIPLLLLLP</sequence>